<accession>A0A7X6MXA9</accession>
<dbReference type="Gene3D" id="2.70.98.10">
    <property type="match status" value="1"/>
</dbReference>
<comment type="caution">
    <text evidence="1">The sequence shown here is derived from an EMBL/GenBank/DDBJ whole genome shotgun (WGS) entry which is preliminary data.</text>
</comment>
<dbReference type="CDD" id="cd01081">
    <property type="entry name" value="Aldose_epim"/>
    <property type="match status" value="1"/>
</dbReference>
<dbReference type="GO" id="GO:0016853">
    <property type="term" value="F:isomerase activity"/>
    <property type="evidence" value="ECO:0007669"/>
    <property type="project" value="InterPro"/>
</dbReference>
<proteinExistence type="predicted"/>
<dbReference type="InterPro" id="IPR008183">
    <property type="entry name" value="Aldose_1/G6P_1-epimerase"/>
</dbReference>
<dbReference type="AlphaFoldDB" id="A0A7X6MXA9"/>
<dbReference type="SUPFAM" id="SSF74650">
    <property type="entry name" value="Galactose mutarotase-like"/>
    <property type="match status" value="1"/>
</dbReference>
<gene>
    <name evidence="1" type="ORF">HGA11_27765</name>
</gene>
<dbReference type="RefSeq" id="WP_044515361.1">
    <property type="nucleotide sequence ID" value="NZ_HG322951.1"/>
</dbReference>
<dbReference type="InterPro" id="IPR011013">
    <property type="entry name" value="Gal_mutarotase_sf_dom"/>
</dbReference>
<evidence type="ECO:0000313" key="1">
    <source>
        <dbReference type="EMBL" id="NKZ14787.1"/>
    </source>
</evidence>
<dbReference type="InterPro" id="IPR014718">
    <property type="entry name" value="GH-type_carb-bd"/>
</dbReference>
<dbReference type="GO" id="GO:0030246">
    <property type="term" value="F:carbohydrate binding"/>
    <property type="evidence" value="ECO:0007669"/>
    <property type="project" value="InterPro"/>
</dbReference>
<reference evidence="1 2" key="1">
    <citation type="submission" date="2020-04" db="EMBL/GenBank/DDBJ databases">
        <title>MicrobeNet Type strains.</title>
        <authorList>
            <person name="Nicholson A.C."/>
        </authorList>
    </citation>
    <scope>NUCLEOTIDE SEQUENCE [LARGE SCALE GENOMIC DNA]</scope>
    <source>
        <strain evidence="1 2">ATCC 700731</strain>
    </source>
</reference>
<evidence type="ECO:0000313" key="2">
    <source>
        <dbReference type="Proteomes" id="UP000518188"/>
    </source>
</evidence>
<sequence length="302" mass="32688">MTAVRTVTLHDPSSSLTATYVPAAGMICTSLADGAVEYLGQRRGLQAYLTDGKTMGIPILYPWANRLSANEYRVDDTTVRLTPGVDGVRADAHGAPMHGVLAANPDWRVTEETENMLRADLDWGTHPKLLATFPFPHRLTMAVTLADRTLTVSTTVTATSEQSVPLCYGYHPYVTIPGVPREDWQLHTPAMRHLLVDDRGLPTGESPDWPGGTRRLGTTELDDGFDAVKAGAVFWLSGGSHRVEVRFDAGYSAAQLFAPLSDNVVGIEPMAAPTDALRRGNYRTAVPGTPETATFSIRIGQD</sequence>
<organism evidence="1 2">
    <name type="scientific">Mycolicibacterium septicum DSM 44393</name>
    <dbReference type="NCBI Taxonomy" id="1341646"/>
    <lineage>
        <taxon>Bacteria</taxon>
        <taxon>Bacillati</taxon>
        <taxon>Actinomycetota</taxon>
        <taxon>Actinomycetes</taxon>
        <taxon>Mycobacteriales</taxon>
        <taxon>Mycobacteriaceae</taxon>
        <taxon>Mycolicibacterium</taxon>
    </lineage>
</organism>
<name>A0A7X6MXA9_9MYCO</name>
<dbReference type="Proteomes" id="UP000518188">
    <property type="component" value="Unassembled WGS sequence"/>
</dbReference>
<protein>
    <submittedName>
        <fullName evidence="1">Aldose 1-epimerase</fullName>
    </submittedName>
</protein>
<dbReference type="EMBL" id="JAAXPJ010000014">
    <property type="protein sequence ID" value="NKZ14787.1"/>
    <property type="molecule type" value="Genomic_DNA"/>
</dbReference>
<dbReference type="Pfam" id="PF01263">
    <property type="entry name" value="Aldose_epim"/>
    <property type="match status" value="1"/>
</dbReference>
<dbReference type="GO" id="GO:0005975">
    <property type="term" value="P:carbohydrate metabolic process"/>
    <property type="evidence" value="ECO:0007669"/>
    <property type="project" value="InterPro"/>
</dbReference>